<dbReference type="Gene3D" id="3.20.20.70">
    <property type="entry name" value="Aldolase class I"/>
    <property type="match status" value="1"/>
</dbReference>
<comment type="catalytic activity">
    <reaction evidence="17">
        <text>5,6-dihydrouridine(47) in tRNA + NADP(+) = uridine(47) in tRNA + NADPH + H(+)</text>
        <dbReference type="Rhea" id="RHEA:53360"/>
        <dbReference type="Rhea" id="RHEA-COMP:13539"/>
        <dbReference type="Rhea" id="RHEA-COMP:13540"/>
        <dbReference type="ChEBI" id="CHEBI:15378"/>
        <dbReference type="ChEBI" id="CHEBI:57783"/>
        <dbReference type="ChEBI" id="CHEBI:58349"/>
        <dbReference type="ChEBI" id="CHEBI:65315"/>
        <dbReference type="ChEBI" id="CHEBI:74443"/>
        <dbReference type="EC" id="1.3.1.89"/>
    </reaction>
    <physiologicalReaction direction="right-to-left" evidence="17">
        <dbReference type="Rhea" id="RHEA:53362"/>
    </physiologicalReaction>
</comment>
<gene>
    <name evidence="22" type="ORF">CDEB00056_LOCUS7476</name>
</gene>
<evidence type="ECO:0000256" key="5">
    <source>
        <dbReference type="ARBA" id="ARBA00022664"/>
    </source>
</evidence>
<dbReference type="EMBL" id="HBIO01009691">
    <property type="protein sequence ID" value="CAE0462635.1"/>
    <property type="molecule type" value="Transcribed_RNA"/>
</dbReference>
<evidence type="ECO:0000256" key="8">
    <source>
        <dbReference type="ARBA" id="ARBA00022737"/>
    </source>
</evidence>
<evidence type="ECO:0000256" key="18">
    <source>
        <dbReference type="PROSITE-ProRule" id="PRU00723"/>
    </source>
</evidence>
<evidence type="ECO:0000259" key="21">
    <source>
        <dbReference type="PROSITE" id="PS50103"/>
    </source>
</evidence>
<evidence type="ECO:0000256" key="2">
    <source>
        <dbReference type="ARBA" id="ARBA00012376"/>
    </source>
</evidence>
<keyword evidence="11" id="KW-0521">NADP</keyword>
<keyword evidence="4 19" id="KW-0288">FMN</keyword>
<dbReference type="GO" id="GO:0003723">
    <property type="term" value="F:RNA binding"/>
    <property type="evidence" value="ECO:0007669"/>
    <property type="project" value="TreeGrafter"/>
</dbReference>
<dbReference type="Gene3D" id="4.10.1000.10">
    <property type="entry name" value="Zinc finger, CCCH-type"/>
    <property type="match status" value="1"/>
</dbReference>
<evidence type="ECO:0000256" key="13">
    <source>
        <dbReference type="ARBA" id="ARBA00023027"/>
    </source>
</evidence>
<keyword evidence="13" id="KW-0520">NAD</keyword>
<feature type="compositionally biased region" description="Basic and acidic residues" evidence="20">
    <location>
        <begin position="341"/>
        <end position="354"/>
    </location>
</feature>
<organism evidence="22">
    <name type="scientific">Chaetoceros debilis</name>
    <dbReference type="NCBI Taxonomy" id="122233"/>
    <lineage>
        <taxon>Eukaryota</taxon>
        <taxon>Sar</taxon>
        <taxon>Stramenopiles</taxon>
        <taxon>Ochrophyta</taxon>
        <taxon>Bacillariophyta</taxon>
        <taxon>Coscinodiscophyceae</taxon>
        <taxon>Chaetocerotophycidae</taxon>
        <taxon>Chaetocerotales</taxon>
        <taxon>Chaetocerotaceae</taxon>
        <taxon>Chaetoceros</taxon>
    </lineage>
</organism>
<dbReference type="AlphaFoldDB" id="A0A7S3Q1V7"/>
<comment type="catalytic activity">
    <reaction evidence="14">
        <text>5,6-dihydrouridine(47) in tRNA + NAD(+) = uridine(47) in tRNA + NADH + H(+)</text>
        <dbReference type="Rhea" id="RHEA:53364"/>
        <dbReference type="Rhea" id="RHEA-COMP:13539"/>
        <dbReference type="Rhea" id="RHEA-COMP:13540"/>
        <dbReference type="ChEBI" id="CHEBI:15378"/>
        <dbReference type="ChEBI" id="CHEBI:57540"/>
        <dbReference type="ChEBI" id="CHEBI:57945"/>
        <dbReference type="ChEBI" id="CHEBI:65315"/>
        <dbReference type="ChEBI" id="CHEBI:74443"/>
        <dbReference type="EC" id="1.3.1.89"/>
    </reaction>
    <physiologicalReaction direction="right-to-left" evidence="14">
        <dbReference type="Rhea" id="RHEA:53366"/>
    </physiologicalReaction>
</comment>
<evidence type="ECO:0000256" key="15">
    <source>
        <dbReference type="ARBA" id="ARBA00048342"/>
    </source>
</evidence>
<dbReference type="PANTHER" id="PTHR45846:SF1">
    <property type="entry name" value="TRNA-DIHYDROURIDINE(47) SYNTHASE [NAD(P)(+)]-LIKE"/>
    <property type="match status" value="1"/>
</dbReference>
<evidence type="ECO:0000256" key="19">
    <source>
        <dbReference type="RuleBase" id="RU291113"/>
    </source>
</evidence>
<evidence type="ECO:0000256" key="20">
    <source>
        <dbReference type="SAM" id="MobiDB-lite"/>
    </source>
</evidence>
<keyword evidence="8" id="KW-0677">Repeat</keyword>
<feature type="region of interest" description="Disordered" evidence="20">
    <location>
        <begin position="1"/>
        <end position="143"/>
    </location>
</feature>
<feature type="region of interest" description="Disordered" evidence="20">
    <location>
        <begin position="171"/>
        <end position="196"/>
    </location>
</feature>
<comment type="cofactor">
    <cofactor evidence="1 19">
        <name>FMN</name>
        <dbReference type="ChEBI" id="CHEBI:58210"/>
    </cofactor>
</comment>
<feature type="region of interest" description="Disordered" evidence="20">
    <location>
        <begin position="332"/>
        <end position="358"/>
    </location>
</feature>
<dbReference type="InterPro" id="IPR036855">
    <property type="entry name" value="Znf_CCCH_sf"/>
</dbReference>
<dbReference type="GO" id="GO:0008270">
    <property type="term" value="F:zinc ion binding"/>
    <property type="evidence" value="ECO:0007669"/>
    <property type="project" value="UniProtKB-KW"/>
</dbReference>
<keyword evidence="10 18" id="KW-0862">Zinc</keyword>
<dbReference type="CDD" id="cd02801">
    <property type="entry name" value="DUS_like_FMN"/>
    <property type="match status" value="1"/>
</dbReference>
<dbReference type="InterPro" id="IPR035587">
    <property type="entry name" value="DUS-like_FMN-bd"/>
</dbReference>
<evidence type="ECO:0000256" key="4">
    <source>
        <dbReference type="ARBA" id="ARBA00022643"/>
    </source>
</evidence>
<keyword evidence="9 18" id="KW-0863">Zinc-finger</keyword>
<keyword evidence="12 19" id="KW-0560">Oxidoreductase</keyword>
<evidence type="ECO:0000313" key="22">
    <source>
        <dbReference type="EMBL" id="CAE0462635.1"/>
    </source>
</evidence>
<reference evidence="22" key="1">
    <citation type="submission" date="2021-01" db="EMBL/GenBank/DDBJ databases">
        <authorList>
            <person name="Corre E."/>
            <person name="Pelletier E."/>
            <person name="Niang G."/>
            <person name="Scheremetjew M."/>
            <person name="Finn R."/>
            <person name="Kale V."/>
            <person name="Holt S."/>
            <person name="Cochrane G."/>
            <person name="Meng A."/>
            <person name="Brown T."/>
            <person name="Cohen L."/>
        </authorList>
    </citation>
    <scope>NUCLEOTIDE SEQUENCE</scope>
    <source>
        <strain evidence="22">MM31A-1</strain>
    </source>
</reference>
<evidence type="ECO:0000256" key="6">
    <source>
        <dbReference type="ARBA" id="ARBA00022694"/>
    </source>
</evidence>
<proteinExistence type="inferred from homology"/>
<dbReference type="GO" id="GO:0102265">
    <property type="term" value="F:tRNA-dihydrouridine47 synthase activity"/>
    <property type="evidence" value="ECO:0007669"/>
    <property type="project" value="UniProtKB-EC"/>
</dbReference>
<keyword evidence="6 19" id="KW-0819">tRNA processing</keyword>
<evidence type="ECO:0000256" key="12">
    <source>
        <dbReference type="ARBA" id="ARBA00023002"/>
    </source>
</evidence>
<feature type="compositionally biased region" description="Low complexity" evidence="20">
    <location>
        <begin position="36"/>
        <end position="54"/>
    </location>
</feature>
<evidence type="ECO:0000256" key="17">
    <source>
        <dbReference type="ARBA" id="ARBA00049513"/>
    </source>
</evidence>
<feature type="domain" description="C3H1-type" evidence="21">
    <location>
        <begin position="207"/>
        <end position="235"/>
    </location>
</feature>
<dbReference type="FunFam" id="3.20.20.70:FF:000067">
    <property type="entry name" value="tRNA-dihydrouridine(47) synthase [NAD(P)(+)]"/>
    <property type="match status" value="1"/>
</dbReference>
<dbReference type="PROSITE" id="PS01136">
    <property type="entry name" value="UPF0034"/>
    <property type="match status" value="1"/>
</dbReference>
<feature type="compositionally biased region" description="Basic and acidic residues" evidence="20">
    <location>
        <begin position="103"/>
        <end position="114"/>
    </location>
</feature>
<dbReference type="EC" id="1.3.1.-" evidence="19"/>
<dbReference type="InterPro" id="IPR000571">
    <property type="entry name" value="Znf_CCCH"/>
</dbReference>
<dbReference type="InterPro" id="IPR018517">
    <property type="entry name" value="tRNA_hU_synthase_CS"/>
</dbReference>
<comment type="similarity">
    <text evidence="19">Belongs to the dus family. Dus3 subfamily.</text>
</comment>
<dbReference type="GO" id="GO:0006397">
    <property type="term" value="P:mRNA processing"/>
    <property type="evidence" value="ECO:0007669"/>
    <property type="project" value="UniProtKB-KW"/>
</dbReference>
<feature type="zinc finger region" description="C3H1-type" evidence="18">
    <location>
        <begin position="207"/>
        <end position="235"/>
    </location>
</feature>
<protein>
    <recommendedName>
        <fullName evidence="2 19">tRNA-dihydrouridine(47) synthase [NAD(P)(+)]</fullName>
        <ecNumber evidence="19">1.3.1.-</ecNumber>
    </recommendedName>
    <alternativeName>
        <fullName evidence="19">tRNA-dihydrouridine synthase 3</fullName>
    </alternativeName>
</protein>
<evidence type="ECO:0000256" key="1">
    <source>
        <dbReference type="ARBA" id="ARBA00001917"/>
    </source>
</evidence>
<dbReference type="PROSITE" id="PS50103">
    <property type="entry name" value="ZF_C3H1"/>
    <property type="match status" value="1"/>
</dbReference>
<keyword evidence="7 18" id="KW-0479">Metal-binding</keyword>
<keyword evidence="5" id="KW-0507">mRNA processing</keyword>
<sequence length="733" mass="81837">MSTATTGEDGTPQVDLDAKMEETQSSVAEEDMHVKTGSAPVTSTATATETDASTIKIDSSKLPTENQTGKSETVSSPPVKSEDVAKDNAKEQPTEVVVADHFGALKKEDPDEAGKSQGSNNPTFDGKKGEEVQEPTDVNTNTTPAKVYDIDLKPEYILNSRHACLEEEEKYTPGLGEDEQHPNQKGKRNRHKKNVKNSMKRGLEDTLSDMKMCKATMMGEECKFGDTCKFSHDMKAMLSMREDDIKEVEGGCPHYQIYGKCPYGIACRVGGSHLNLATGVNFVKEECIRCDKNIFVKNALPYSTTVLLRKRKYKFVCKRLDKFAKKKNWNVSKDDENEGEGGGKGKVEGGEKANEGAMDLTPLPKTRKLIDFSNKVYVAPLTTVGNLPFRRIMKKHGADITCGEMAVATSLLQGRVGEWTLLKRHADEDIFGVQIAAAHADVYTRLSEVIENEKLEIDFLDMNLGCPIDAICKTGAGAKLMLRENAIRESVLGMAKNLGCPITIKIRTGWDQKKPFAHKLVPKIQQWGLGSVGAIMMHGRSRLQRYSNLADWDYISMASQEQSSEIETIPLIGNGDIFSYADYEEKVLKHEGLSPTAMIGRGALIKPWLPTEIKEKRHWDISASERLDILKDFVRFGLEHWGSDTYGVNNTRRFLLEWMSFLCRYVPVGLLEAQSVPQQMHQRPPRHMCGRSDLETMMMSMNSADWVKISEMLLGPVREGFKFEPKHKAKGYK</sequence>
<dbReference type="GO" id="GO:0050660">
    <property type="term" value="F:flavin adenine dinucleotide binding"/>
    <property type="evidence" value="ECO:0007669"/>
    <property type="project" value="UniProtKB-UniRule"/>
</dbReference>
<feature type="compositionally biased region" description="Basic residues" evidence="20">
    <location>
        <begin position="184"/>
        <end position="196"/>
    </location>
</feature>
<evidence type="ECO:0000256" key="16">
    <source>
        <dbReference type="ARBA" id="ARBA00049447"/>
    </source>
</evidence>
<comment type="catalytic activity">
    <reaction evidence="16">
        <text>a 5,6-dihydrouridine in mRNA + NADP(+) = a uridine in mRNA + NADPH + H(+)</text>
        <dbReference type="Rhea" id="RHEA:69855"/>
        <dbReference type="Rhea" id="RHEA-COMP:14658"/>
        <dbReference type="Rhea" id="RHEA-COMP:17789"/>
        <dbReference type="ChEBI" id="CHEBI:15378"/>
        <dbReference type="ChEBI" id="CHEBI:57783"/>
        <dbReference type="ChEBI" id="CHEBI:58349"/>
        <dbReference type="ChEBI" id="CHEBI:65315"/>
        <dbReference type="ChEBI" id="CHEBI:74443"/>
    </reaction>
    <physiologicalReaction direction="right-to-left" evidence="16">
        <dbReference type="Rhea" id="RHEA:69857"/>
    </physiologicalReaction>
</comment>
<dbReference type="InterPro" id="IPR013785">
    <property type="entry name" value="Aldolase_TIM"/>
</dbReference>
<evidence type="ECO:0000256" key="14">
    <source>
        <dbReference type="ARBA" id="ARBA00048266"/>
    </source>
</evidence>
<keyword evidence="3 19" id="KW-0285">Flavoprotein</keyword>
<evidence type="ECO:0000256" key="10">
    <source>
        <dbReference type="ARBA" id="ARBA00022833"/>
    </source>
</evidence>
<comment type="catalytic activity">
    <reaction evidence="15">
        <text>a 5,6-dihydrouridine in mRNA + NAD(+) = a uridine in mRNA + NADH + H(+)</text>
        <dbReference type="Rhea" id="RHEA:69851"/>
        <dbReference type="Rhea" id="RHEA-COMP:14658"/>
        <dbReference type="Rhea" id="RHEA-COMP:17789"/>
        <dbReference type="ChEBI" id="CHEBI:15378"/>
        <dbReference type="ChEBI" id="CHEBI:57540"/>
        <dbReference type="ChEBI" id="CHEBI:57945"/>
        <dbReference type="ChEBI" id="CHEBI:65315"/>
        <dbReference type="ChEBI" id="CHEBI:74443"/>
    </reaction>
    <physiologicalReaction direction="right-to-left" evidence="15">
        <dbReference type="Rhea" id="RHEA:69853"/>
    </physiologicalReaction>
</comment>
<evidence type="ECO:0000256" key="3">
    <source>
        <dbReference type="ARBA" id="ARBA00022630"/>
    </source>
</evidence>
<feature type="compositionally biased region" description="Basic and acidic residues" evidence="20">
    <location>
        <begin position="80"/>
        <end position="93"/>
    </location>
</feature>
<dbReference type="PANTHER" id="PTHR45846">
    <property type="entry name" value="TRNA-DIHYDROURIDINE(47) SYNTHASE [NAD(P)(+)]-LIKE"/>
    <property type="match status" value="1"/>
</dbReference>
<feature type="compositionally biased region" description="Polar residues" evidence="20">
    <location>
        <begin position="61"/>
        <end position="78"/>
    </location>
</feature>
<dbReference type="Pfam" id="PF01207">
    <property type="entry name" value="Dus"/>
    <property type="match status" value="1"/>
</dbReference>
<evidence type="ECO:0000256" key="11">
    <source>
        <dbReference type="ARBA" id="ARBA00022857"/>
    </source>
</evidence>
<name>A0A7S3Q1V7_9STRA</name>
<evidence type="ECO:0000256" key="9">
    <source>
        <dbReference type="ARBA" id="ARBA00022771"/>
    </source>
</evidence>
<dbReference type="SUPFAM" id="SSF90229">
    <property type="entry name" value="CCCH zinc finger"/>
    <property type="match status" value="1"/>
</dbReference>
<dbReference type="SUPFAM" id="SSF51395">
    <property type="entry name" value="FMN-linked oxidoreductases"/>
    <property type="match status" value="1"/>
</dbReference>
<accession>A0A7S3Q1V7</accession>
<evidence type="ECO:0000256" key="7">
    <source>
        <dbReference type="ARBA" id="ARBA00022723"/>
    </source>
</evidence>